<dbReference type="PANTHER" id="PTHR43741:SF2">
    <property type="entry name" value="FMN-DEPENDENT NADH:QUINONE OXIDOREDUCTASE"/>
    <property type="match status" value="1"/>
</dbReference>
<dbReference type="InterPro" id="IPR003680">
    <property type="entry name" value="Flavodoxin_fold"/>
</dbReference>
<comment type="subunit">
    <text evidence="6">Homodimer.</text>
</comment>
<keyword evidence="9" id="KW-1185">Reference proteome</keyword>
<comment type="catalytic activity">
    <reaction evidence="6">
        <text>2 a quinone + NADH + H(+) = 2 a 1,4-benzosemiquinone + NAD(+)</text>
        <dbReference type="Rhea" id="RHEA:65952"/>
        <dbReference type="ChEBI" id="CHEBI:15378"/>
        <dbReference type="ChEBI" id="CHEBI:57540"/>
        <dbReference type="ChEBI" id="CHEBI:57945"/>
        <dbReference type="ChEBI" id="CHEBI:132124"/>
        <dbReference type="ChEBI" id="CHEBI:134225"/>
    </reaction>
</comment>
<dbReference type="InterPro" id="IPR029039">
    <property type="entry name" value="Flavoprotein-like_sf"/>
</dbReference>
<comment type="caution">
    <text evidence="8">The sequence shown here is derived from an EMBL/GenBank/DDBJ whole genome shotgun (WGS) entry which is preliminary data.</text>
</comment>
<dbReference type="OrthoDB" id="9787136at2"/>
<comment type="function">
    <text evidence="6">Quinone reductase that provides resistance to thiol-specific stress caused by electrophilic quinones.</text>
</comment>
<feature type="binding site" evidence="6">
    <location>
        <position position="10"/>
    </location>
    <ligand>
        <name>FMN</name>
        <dbReference type="ChEBI" id="CHEBI:58210"/>
    </ligand>
</feature>
<comment type="cofactor">
    <cofactor evidence="6">
        <name>FMN</name>
        <dbReference type="ChEBI" id="CHEBI:58210"/>
    </cofactor>
    <text evidence="6">Binds 1 FMN per subunit.</text>
</comment>
<dbReference type="GO" id="GO:0010181">
    <property type="term" value="F:FMN binding"/>
    <property type="evidence" value="ECO:0007669"/>
    <property type="project" value="UniProtKB-UniRule"/>
</dbReference>
<proteinExistence type="inferred from homology"/>
<dbReference type="Gene3D" id="3.40.50.360">
    <property type="match status" value="1"/>
</dbReference>
<dbReference type="HAMAP" id="MF_01216">
    <property type="entry name" value="Azoreductase_type1"/>
    <property type="match status" value="1"/>
</dbReference>
<evidence type="ECO:0000256" key="1">
    <source>
        <dbReference type="ARBA" id="ARBA00022630"/>
    </source>
</evidence>
<evidence type="ECO:0000313" key="9">
    <source>
        <dbReference type="Proteomes" id="UP000004374"/>
    </source>
</evidence>
<dbReference type="SUPFAM" id="SSF52218">
    <property type="entry name" value="Flavoproteins"/>
    <property type="match status" value="1"/>
</dbReference>
<comment type="catalytic activity">
    <reaction evidence="5">
        <text>N,N-dimethyl-1,4-phenylenediamine + anthranilate + 2 NAD(+) = 2-(4-dimethylaminophenyl)diazenylbenzoate + 2 NADH + 2 H(+)</text>
        <dbReference type="Rhea" id="RHEA:55872"/>
        <dbReference type="ChEBI" id="CHEBI:15378"/>
        <dbReference type="ChEBI" id="CHEBI:15783"/>
        <dbReference type="ChEBI" id="CHEBI:16567"/>
        <dbReference type="ChEBI" id="CHEBI:57540"/>
        <dbReference type="ChEBI" id="CHEBI:57945"/>
        <dbReference type="ChEBI" id="CHEBI:71579"/>
        <dbReference type="EC" id="1.7.1.17"/>
    </reaction>
    <physiologicalReaction direction="right-to-left" evidence="5">
        <dbReference type="Rhea" id="RHEA:55874"/>
    </physiologicalReaction>
</comment>
<organism evidence="8 9">
    <name type="scientific">Rheinheimera nanhaiensis E407-8</name>
    <dbReference type="NCBI Taxonomy" id="562729"/>
    <lineage>
        <taxon>Bacteria</taxon>
        <taxon>Pseudomonadati</taxon>
        <taxon>Pseudomonadota</taxon>
        <taxon>Gammaproteobacteria</taxon>
        <taxon>Chromatiales</taxon>
        <taxon>Chromatiaceae</taxon>
        <taxon>Rheinheimera</taxon>
    </lineage>
</organism>
<dbReference type="AlphaFoldDB" id="I1DVB9"/>
<protein>
    <recommendedName>
        <fullName evidence="6">FMN dependent NADH:quinone oxidoreductase</fullName>
        <ecNumber evidence="6">1.6.5.-</ecNumber>
    </recommendedName>
    <alternativeName>
        <fullName evidence="6">Azo-dye reductase</fullName>
    </alternativeName>
    <alternativeName>
        <fullName evidence="6">FMN-dependent NADH-azo compound oxidoreductase</fullName>
    </alternativeName>
    <alternativeName>
        <fullName evidence="6">FMN-dependent NADH-azoreductase</fullName>
        <ecNumber evidence="6">1.7.1.17</ecNumber>
    </alternativeName>
</protein>
<dbReference type="GO" id="GO:0016655">
    <property type="term" value="F:oxidoreductase activity, acting on NAD(P)H, quinone or similar compound as acceptor"/>
    <property type="evidence" value="ECO:0007669"/>
    <property type="project" value="InterPro"/>
</dbReference>
<comment type="function">
    <text evidence="6">Also exhibits azoreductase activity. Catalyzes the reductive cleavage of the azo bond in aromatic azo compounds to the corresponding amines.</text>
</comment>
<dbReference type="InterPro" id="IPR023048">
    <property type="entry name" value="NADH:quinone_OxRdtase_FMN_depd"/>
</dbReference>
<reference evidence="8 9" key="1">
    <citation type="journal article" date="2012" name="J. Bacteriol.">
        <title>Genome Sequence of the Protease-Producing Bacterium Rheinheimera nanhaiensis E407-8T, Isolated from Deep-Sea Sediment of the South China Sea.</title>
        <authorList>
            <person name="Zhang X.-Y."/>
            <person name="Zhang Y.-J."/>
            <person name="Qin Q.-L."/>
            <person name="Xie B.-B."/>
            <person name="Chen X.-L."/>
            <person name="Zhou B.-C."/>
            <person name="Zhang Y.-Z."/>
        </authorList>
    </citation>
    <scope>NUCLEOTIDE SEQUENCE [LARGE SCALE GENOMIC DNA]</scope>
    <source>
        <strain evidence="8 9">E407-8</strain>
    </source>
</reference>
<sequence>MSKILVINSSLSGDASVSRLLVAETVQRLQATEPNAEITYRDLGDAAIPHLTSATVAGIRAVAETPAELAAQALSDELIAELKTADVIVIGAPMYNFSIPTSLRAWFDHVLRPRVTFAYKDGSVQGLLQNKRVIVIESRGGLYSEGPAKAMDFQEPYLRTLLGFIGLTDISFVHAEKIGHGPEAREIAITTAKSRIAQAITPGFMNVLNA</sequence>
<comment type="similarity">
    <text evidence="6">Belongs to the azoreductase type 1 family.</text>
</comment>
<dbReference type="Pfam" id="PF02525">
    <property type="entry name" value="Flavodoxin_2"/>
    <property type="match status" value="1"/>
</dbReference>
<evidence type="ECO:0000259" key="7">
    <source>
        <dbReference type="Pfam" id="PF02525"/>
    </source>
</evidence>
<feature type="domain" description="Flavodoxin-like fold" evidence="7">
    <location>
        <begin position="2"/>
        <end position="198"/>
    </location>
</feature>
<feature type="binding site" evidence="6">
    <location>
        <begin position="138"/>
        <end position="141"/>
    </location>
    <ligand>
        <name>FMN</name>
        <dbReference type="ChEBI" id="CHEBI:58210"/>
    </ligand>
</feature>
<dbReference type="InterPro" id="IPR050104">
    <property type="entry name" value="FMN-dep_NADH:Q_OxRdtase_AzoR1"/>
</dbReference>
<name>I1DVB9_9GAMM</name>
<dbReference type="GO" id="GO:0009055">
    <property type="term" value="F:electron transfer activity"/>
    <property type="evidence" value="ECO:0007669"/>
    <property type="project" value="UniProtKB-UniRule"/>
</dbReference>
<dbReference type="STRING" id="562729.RNAN_0968"/>
<keyword evidence="4 6" id="KW-0520">NAD</keyword>
<dbReference type="EMBL" id="BAFK01000004">
    <property type="protein sequence ID" value="GAB57997.1"/>
    <property type="molecule type" value="Genomic_DNA"/>
</dbReference>
<dbReference type="EC" id="1.6.5.-" evidence="6"/>
<dbReference type="RefSeq" id="WP_008219282.1">
    <property type="nucleotide sequence ID" value="NZ_BAFK01000004.1"/>
</dbReference>
<keyword evidence="1 6" id="KW-0285">Flavoprotein</keyword>
<dbReference type="Proteomes" id="UP000004374">
    <property type="component" value="Unassembled WGS sequence"/>
</dbReference>
<evidence type="ECO:0000256" key="4">
    <source>
        <dbReference type="ARBA" id="ARBA00023027"/>
    </source>
</evidence>
<accession>I1DVB9</accession>
<evidence type="ECO:0000256" key="3">
    <source>
        <dbReference type="ARBA" id="ARBA00023002"/>
    </source>
</evidence>
<dbReference type="EC" id="1.7.1.17" evidence="6"/>
<evidence type="ECO:0000256" key="6">
    <source>
        <dbReference type="HAMAP-Rule" id="MF_01216"/>
    </source>
</evidence>
<dbReference type="PANTHER" id="PTHR43741">
    <property type="entry name" value="FMN-DEPENDENT NADH-AZOREDUCTASE 1"/>
    <property type="match status" value="1"/>
</dbReference>
<dbReference type="GO" id="GO:0016652">
    <property type="term" value="F:oxidoreductase activity, acting on NAD(P)H as acceptor"/>
    <property type="evidence" value="ECO:0007669"/>
    <property type="project" value="UniProtKB-UniRule"/>
</dbReference>
<keyword evidence="2 6" id="KW-0288">FMN</keyword>
<feature type="binding site" evidence="6">
    <location>
        <begin position="16"/>
        <end position="18"/>
    </location>
    <ligand>
        <name>FMN</name>
        <dbReference type="ChEBI" id="CHEBI:58210"/>
    </ligand>
</feature>
<feature type="binding site" evidence="6">
    <location>
        <begin position="94"/>
        <end position="97"/>
    </location>
    <ligand>
        <name>FMN</name>
        <dbReference type="ChEBI" id="CHEBI:58210"/>
    </ligand>
</feature>
<evidence type="ECO:0000313" key="8">
    <source>
        <dbReference type="EMBL" id="GAB57997.1"/>
    </source>
</evidence>
<keyword evidence="3 6" id="KW-0560">Oxidoreductase</keyword>
<gene>
    <name evidence="6 8" type="primary">azoR</name>
    <name evidence="8" type="ORF">RNAN_0968</name>
</gene>
<evidence type="ECO:0000256" key="2">
    <source>
        <dbReference type="ARBA" id="ARBA00022643"/>
    </source>
</evidence>
<evidence type="ECO:0000256" key="5">
    <source>
        <dbReference type="ARBA" id="ARBA00048542"/>
    </source>
</evidence>